<name>A0A6J6SP40_9ZZZZ</name>
<protein>
    <submittedName>
        <fullName evidence="2">Unannotated protein</fullName>
    </submittedName>
</protein>
<dbReference type="InterPro" id="IPR029063">
    <property type="entry name" value="SAM-dependent_MTases_sf"/>
</dbReference>
<dbReference type="Gene3D" id="3.40.50.150">
    <property type="entry name" value="Vaccinia Virus protein VP39"/>
    <property type="match status" value="1"/>
</dbReference>
<dbReference type="EMBL" id="CAEZYQ010000006">
    <property type="protein sequence ID" value="CAB4736513.1"/>
    <property type="molecule type" value="Genomic_DNA"/>
</dbReference>
<dbReference type="AlphaFoldDB" id="A0A6J6SP40"/>
<sequence>MSLAEETAPDLRRGGADRSFSSLFAHALRGAPCRVLGLDGGPTDLPVHEWTRRADPADDALLSYCHGPTLDVGCGPGRLAARLAERGERVLGLDVVHEAVEQTRARGVPAVHASVFDPVPEEGLWTTALLADGNIGIGGDPAALVRRLRDVVAPGGRIVVELAGPGVPTSTRWARLEAAGSLSRPFRWSVVGLDGVADLAASAGLRVAVRAPFGDGRWLAVLQSPT</sequence>
<proteinExistence type="predicted"/>
<reference evidence="2" key="1">
    <citation type="submission" date="2020-05" db="EMBL/GenBank/DDBJ databases">
        <authorList>
            <person name="Chiriac C."/>
            <person name="Salcher M."/>
            <person name="Ghai R."/>
            <person name="Kavagutti S V."/>
        </authorList>
    </citation>
    <scope>NUCLEOTIDE SEQUENCE</scope>
</reference>
<dbReference type="SUPFAM" id="SSF53335">
    <property type="entry name" value="S-adenosyl-L-methionine-dependent methyltransferases"/>
    <property type="match status" value="1"/>
</dbReference>
<dbReference type="InterPro" id="IPR041698">
    <property type="entry name" value="Methyltransf_25"/>
</dbReference>
<organism evidence="2">
    <name type="scientific">freshwater metagenome</name>
    <dbReference type="NCBI Taxonomy" id="449393"/>
    <lineage>
        <taxon>unclassified sequences</taxon>
        <taxon>metagenomes</taxon>
        <taxon>ecological metagenomes</taxon>
    </lineage>
</organism>
<dbReference type="Pfam" id="PF13649">
    <property type="entry name" value="Methyltransf_25"/>
    <property type="match status" value="1"/>
</dbReference>
<dbReference type="CDD" id="cd02440">
    <property type="entry name" value="AdoMet_MTases"/>
    <property type="match status" value="1"/>
</dbReference>
<accession>A0A6J6SP40</accession>
<feature type="domain" description="Methyltransferase" evidence="1">
    <location>
        <begin position="70"/>
        <end position="156"/>
    </location>
</feature>
<evidence type="ECO:0000313" key="2">
    <source>
        <dbReference type="EMBL" id="CAB4736513.1"/>
    </source>
</evidence>
<evidence type="ECO:0000259" key="1">
    <source>
        <dbReference type="Pfam" id="PF13649"/>
    </source>
</evidence>
<gene>
    <name evidence="2" type="ORF">UFOPK2761_00946</name>
</gene>